<dbReference type="SFLD" id="SFLDG01067">
    <property type="entry name" value="SPASM/twitch_domain_containing"/>
    <property type="match status" value="1"/>
</dbReference>
<dbReference type="AlphaFoldDB" id="A0A3P3VIB7"/>
<dbReference type="InterPro" id="IPR013785">
    <property type="entry name" value="Aldolase_TIM"/>
</dbReference>
<dbReference type="GO" id="GO:0046872">
    <property type="term" value="F:metal ion binding"/>
    <property type="evidence" value="ECO:0007669"/>
    <property type="project" value="UniProtKB-KW"/>
</dbReference>
<dbReference type="RefSeq" id="WP_125016235.1">
    <property type="nucleotide sequence ID" value="NZ_QWEZ01000002.1"/>
</dbReference>
<name>A0A3P3VIB7_9GAMM</name>
<evidence type="ECO:0000259" key="6">
    <source>
        <dbReference type="PROSITE" id="PS51918"/>
    </source>
</evidence>
<dbReference type="PANTHER" id="PTHR11228:SF7">
    <property type="entry name" value="PQQA PEPTIDE CYCLASE"/>
    <property type="match status" value="1"/>
</dbReference>
<evidence type="ECO:0000256" key="4">
    <source>
        <dbReference type="ARBA" id="ARBA00023004"/>
    </source>
</evidence>
<dbReference type="PANTHER" id="PTHR11228">
    <property type="entry name" value="RADICAL SAM DOMAIN PROTEIN"/>
    <property type="match status" value="1"/>
</dbReference>
<proteinExistence type="predicted"/>
<evidence type="ECO:0000256" key="3">
    <source>
        <dbReference type="ARBA" id="ARBA00022723"/>
    </source>
</evidence>
<dbReference type="InterPro" id="IPR050377">
    <property type="entry name" value="Radical_SAM_PqqE_MftC-like"/>
</dbReference>
<reference evidence="7 8" key="2">
    <citation type="submission" date="2018-12" db="EMBL/GenBank/DDBJ databases">
        <title>Simiduia agarivorans gen. nov., sp. nov., a marine, agarolytic bacterium isolated from shallow coastal water from Keelung, Taiwan.</title>
        <authorList>
            <person name="Shieh W.Y."/>
        </authorList>
    </citation>
    <scope>NUCLEOTIDE SEQUENCE [LARGE SCALE GENOMIC DNA]</scope>
    <source>
        <strain evidence="7 8">GTF-13</strain>
    </source>
</reference>
<sequence length="309" mass="35017">MQMINVVNSDDLDSWNYTANGDRRGYIEPHRLKELWFHTGTACNLSCNFCLEGSGPADTRIELIKLEEVRPYIDEAVELGVEQFSFTGGEPFVAREIIKVLQYAANHRPCLVLTNATDPLHQRREQLKQLLACNHPVSFRVSLDYPEPAAHDAGRGEGSFQQALQGMKLLQELGFHLSVARQMRAGEESGAVEKQYRQLFIEQGLDPDLRLVAFPDFLPPGSHADVPDITEHCMTHYQNEESRRQFMCAFSKMIVKKRGQLGVYACTLVDDDDDYNQGRSLREALSQRVSMKHHRCFSCFSLGSSCSEI</sequence>
<dbReference type="Pfam" id="PF04055">
    <property type="entry name" value="Radical_SAM"/>
    <property type="match status" value="1"/>
</dbReference>
<dbReference type="Gene3D" id="3.20.20.70">
    <property type="entry name" value="Aldolase class I"/>
    <property type="match status" value="1"/>
</dbReference>
<dbReference type="CDD" id="cd01335">
    <property type="entry name" value="Radical_SAM"/>
    <property type="match status" value="1"/>
</dbReference>
<evidence type="ECO:0000256" key="5">
    <source>
        <dbReference type="ARBA" id="ARBA00023014"/>
    </source>
</evidence>
<dbReference type="SFLD" id="SFLDS00029">
    <property type="entry name" value="Radical_SAM"/>
    <property type="match status" value="1"/>
</dbReference>
<evidence type="ECO:0000256" key="1">
    <source>
        <dbReference type="ARBA" id="ARBA00001966"/>
    </source>
</evidence>
<reference evidence="7 8" key="1">
    <citation type="submission" date="2018-08" db="EMBL/GenBank/DDBJ databases">
        <authorList>
            <person name="Khan S.A."/>
        </authorList>
    </citation>
    <scope>NUCLEOTIDE SEQUENCE [LARGE SCALE GENOMIC DNA]</scope>
    <source>
        <strain evidence="7 8">GTF-13</strain>
    </source>
</reference>
<dbReference type="Proteomes" id="UP000280792">
    <property type="component" value="Unassembled WGS sequence"/>
</dbReference>
<keyword evidence="2" id="KW-0949">S-adenosyl-L-methionine</keyword>
<dbReference type="EMBL" id="QWEZ01000002">
    <property type="protein sequence ID" value="RRJ82475.1"/>
    <property type="molecule type" value="Genomic_DNA"/>
</dbReference>
<keyword evidence="8" id="KW-1185">Reference proteome</keyword>
<dbReference type="SUPFAM" id="SSF102114">
    <property type="entry name" value="Radical SAM enzymes"/>
    <property type="match status" value="1"/>
</dbReference>
<feature type="domain" description="Radical SAM core" evidence="6">
    <location>
        <begin position="27"/>
        <end position="249"/>
    </location>
</feature>
<dbReference type="InterPro" id="IPR007197">
    <property type="entry name" value="rSAM"/>
</dbReference>
<dbReference type="GO" id="GO:0051536">
    <property type="term" value="F:iron-sulfur cluster binding"/>
    <property type="evidence" value="ECO:0007669"/>
    <property type="project" value="UniProtKB-KW"/>
</dbReference>
<evidence type="ECO:0000256" key="2">
    <source>
        <dbReference type="ARBA" id="ARBA00022691"/>
    </source>
</evidence>
<protein>
    <submittedName>
        <fullName evidence="7">Radical SAM protein</fullName>
    </submittedName>
</protein>
<keyword evidence="3" id="KW-0479">Metal-binding</keyword>
<organism evidence="7 8">
    <name type="scientific">Aestuariirhabdus litorea</name>
    <dbReference type="NCBI Taxonomy" id="2528527"/>
    <lineage>
        <taxon>Bacteria</taxon>
        <taxon>Pseudomonadati</taxon>
        <taxon>Pseudomonadota</taxon>
        <taxon>Gammaproteobacteria</taxon>
        <taxon>Oceanospirillales</taxon>
        <taxon>Aestuariirhabdaceae</taxon>
        <taxon>Aestuariirhabdus</taxon>
    </lineage>
</organism>
<evidence type="ECO:0000313" key="8">
    <source>
        <dbReference type="Proteomes" id="UP000280792"/>
    </source>
</evidence>
<evidence type="ECO:0000313" key="7">
    <source>
        <dbReference type="EMBL" id="RRJ82475.1"/>
    </source>
</evidence>
<dbReference type="GO" id="GO:0003824">
    <property type="term" value="F:catalytic activity"/>
    <property type="evidence" value="ECO:0007669"/>
    <property type="project" value="InterPro"/>
</dbReference>
<dbReference type="PROSITE" id="PS51918">
    <property type="entry name" value="RADICAL_SAM"/>
    <property type="match status" value="1"/>
</dbReference>
<keyword evidence="5" id="KW-0411">Iron-sulfur</keyword>
<accession>A0A3P3VIB7</accession>
<gene>
    <name evidence="7" type="ORF">D0544_11410</name>
</gene>
<comment type="cofactor">
    <cofactor evidence="1">
        <name>[4Fe-4S] cluster</name>
        <dbReference type="ChEBI" id="CHEBI:49883"/>
    </cofactor>
</comment>
<comment type="caution">
    <text evidence="7">The sequence shown here is derived from an EMBL/GenBank/DDBJ whole genome shotgun (WGS) entry which is preliminary data.</text>
</comment>
<keyword evidence="4" id="KW-0408">Iron</keyword>
<dbReference type="InterPro" id="IPR058240">
    <property type="entry name" value="rSAM_sf"/>
</dbReference>